<dbReference type="PROSITE" id="PS51273">
    <property type="entry name" value="GATASE_TYPE_1"/>
    <property type="match status" value="1"/>
</dbReference>
<keyword evidence="6" id="KW-1185">Reference proteome</keyword>
<proteinExistence type="predicted"/>
<accession>A0A168PF43</accession>
<dbReference type="FunCoup" id="A0A168PF43">
    <property type="interactions" value="318"/>
</dbReference>
<evidence type="ECO:0000259" key="3">
    <source>
        <dbReference type="Pfam" id="PF17733"/>
    </source>
</evidence>
<dbReference type="PANTHER" id="PTHR42695:SF5">
    <property type="entry name" value="GLUTAMINE AMIDOTRANSFERASE YLR126C-RELATED"/>
    <property type="match status" value="1"/>
</dbReference>
<dbReference type="EMBL" id="LT553800">
    <property type="protein sequence ID" value="SAM02277.1"/>
    <property type="molecule type" value="Genomic_DNA"/>
</dbReference>
<dbReference type="PANTHER" id="PTHR42695">
    <property type="entry name" value="GLUTAMINE AMIDOTRANSFERASE YLR126C-RELATED"/>
    <property type="match status" value="1"/>
</dbReference>
<feature type="domain" description="Glutamine amidotransferase" evidence="2">
    <location>
        <begin position="51"/>
        <end position="199"/>
    </location>
</feature>
<evidence type="ECO:0000259" key="2">
    <source>
        <dbReference type="Pfam" id="PF00117"/>
    </source>
</evidence>
<dbReference type="Gene3D" id="3.40.50.880">
    <property type="match status" value="1"/>
</dbReference>
<dbReference type="AlphaFoldDB" id="A0A168PF43"/>
<dbReference type="GO" id="GO:0005634">
    <property type="term" value="C:nucleus"/>
    <property type="evidence" value="ECO:0007669"/>
    <property type="project" value="TreeGrafter"/>
</dbReference>
<dbReference type="InterPro" id="IPR040554">
    <property type="entry name" value="KPWE_PEX14_dom"/>
</dbReference>
<dbReference type="Pfam" id="PF25871">
    <property type="entry name" value="HTH_76"/>
    <property type="match status" value="1"/>
</dbReference>
<dbReference type="SUPFAM" id="SSF52317">
    <property type="entry name" value="Class I glutamine amidotransferase-like"/>
    <property type="match status" value="1"/>
</dbReference>
<evidence type="ECO:0000313" key="6">
    <source>
        <dbReference type="Proteomes" id="UP000078561"/>
    </source>
</evidence>
<dbReference type="Pfam" id="PF00117">
    <property type="entry name" value="GATase"/>
    <property type="match status" value="1"/>
</dbReference>
<protein>
    <submittedName>
        <fullName evidence="5">Uncharacterized protein</fullName>
    </submittedName>
</protein>
<evidence type="ECO:0000313" key="5">
    <source>
        <dbReference type="EMBL" id="SAM02277.1"/>
    </source>
</evidence>
<dbReference type="Pfam" id="PF17733">
    <property type="entry name" value="KPWE_dom"/>
    <property type="match status" value="1"/>
</dbReference>
<feature type="compositionally biased region" description="Polar residues" evidence="1">
    <location>
        <begin position="325"/>
        <end position="358"/>
    </location>
</feature>
<reference evidence="5" key="1">
    <citation type="submission" date="2016-04" db="EMBL/GenBank/DDBJ databases">
        <authorList>
            <person name="Evans L.H."/>
            <person name="Alamgir A."/>
            <person name="Owens N."/>
            <person name="Weber N.D."/>
            <person name="Virtaneva K."/>
            <person name="Barbian K."/>
            <person name="Babar A."/>
            <person name="Rosenke K."/>
        </authorList>
    </citation>
    <scope>NUCLEOTIDE SEQUENCE [LARGE SCALE GENOMIC DNA]</scope>
    <source>
        <strain evidence="5">CBS 101.48</strain>
    </source>
</reference>
<feature type="domain" description="PEX14-like helix-turn-helix" evidence="4">
    <location>
        <begin position="262"/>
        <end position="325"/>
    </location>
</feature>
<dbReference type="STRING" id="4829.A0A168PF43"/>
<dbReference type="InterPro" id="IPR017926">
    <property type="entry name" value="GATASE"/>
</dbReference>
<evidence type="ECO:0000259" key="4">
    <source>
        <dbReference type="Pfam" id="PF25871"/>
    </source>
</evidence>
<feature type="region of interest" description="Disordered" evidence="1">
    <location>
        <begin position="325"/>
        <end position="360"/>
    </location>
</feature>
<sequence length="412" mass="46499">MTKLHLALLVCDTPRPQVLEKYGDYPQMFSKVFTNALGDAGSVTWEFFDVVNKQEYPSDTSKFDGLVLTGSSASAYEDVPWIVKLVDFVKQQLNAPIKKKLVGICFGHQIIARAAGGICAKNPKGWEFGYYEISLTPFGQRYFQTDKTILRLNQVHQDHVTELPSGFQSLATTAPHTPIHAMVSDDGQCITIQGHPEFNRDTVRILINLRADAGVISRELADKELEKLEQAGPDMEDTWLVRHFLDFIQGKHDKQKPTTSIDQVFLSFEQYDFDGDDRFKAGVSSIMNRQEGNKDEMLEKAKWFYYTKFVESFSFDDYQQWKANKTQTSEGSQHGATTTSGAETPMETSTVTTANGEQVTVPPKLTFQQIVEMIETGQEIPGIRQIPDKLNDGQPSQPQLKARPKPWERGQQ</sequence>
<feature type="region of interest" description="Disordered" evidence="1">
    <location>
        <begin position="384"/>
        <end position="412"/>
    </location>
</feature>
<organism evidence="5">
    <name type="scientific">Absidia glauca</name>
    <name type="common">Pin mould</name>
    <dbReference type="NCBI Taxonomy" id="4829"/>
    <lineage>
        <taxon>Eukaryota</taxon>
        <taxon>Fungi</taxon>
        <taxon>Fungi incertae sedis</taxon>
        <taxon>Mucoromycota</taxon>
        <taxon>Mucoromycotina</taxon>
        <taxon>Mucoromycetes</taxon>
        <taxon>Mucorales</taxon>
        <taxon>Cunninghamellaceae</taxon>
        <taxon>Absidia</taxon>
    </lineage>
</organism>
<dbReference type="InParanoid" id="A0A168PF43"/>
<evidence type="ECO:0000256" key="1">
    <source>
        <dbReference type="SAM" id="MobiDB-lite"/>
    </source>
</evidence>
<dbReference type="Proteomes" id="UP000078561">
    <property type="component" value="Unassembled WGS sequence"/>
</dbReference>
<dbReference type="InterPro" id="IPR058841">
    <property type="entry name" value="HTH_76"/>
</dbReference>
<feature type="domain" description="Peroxisomal membrane protein PEX14-like KPWE" evidence="3">
    <location>
        <begin position="362"/>
        <end position="409"/>
    </location>
</feature>
<dbReference type="CDD" id="cd01741">
    <property type="entry name" value="GATase1_1"/>
    <property type="match status" value="1"/>
</dbReference>
<dbReference type="InterPro" id="IPR044992">
    <property type="entry name" value="ChyE-like"/>
</dbReference>
<dbReference type="GO" id="GO:0005829">
    <property type="term" value="C:cytosol"/>
    <property type="evidence" value="ECO:0007669"/>
    <property type="project" value="TreeGrafter"/>
</dbReference>
<dbReference type="InterPro" id="IPR029062">
    <property type="entry name" value="Class_I_gatase-like"/>
</dbReference>
<name>A0A168PF43_ABSGL</name>
<gene>
    <name evidence="5" type="primary">ABSGL_08056.1 scaffold 9578</name>
</gene>
<dbReference type="OrthoDB" id="92161at2759"/>